<organism evidence="1 2">
    <name type="scientific">Brassica carinata</name>
    <name type="common">Ethiopian mustard</name>
    <name type="synonym">Abyssinian cabbage</name>
    <dbReference type="NCBI Taxonomy" id="52824"/>
    <lineage>
        <taxon>Eukaryota</taxon>
        <taxon>Viridiplantae</taxon>
        <taxon>Streptophyta</taxon>
        <taxon>Embryophyta</taxon>
        <taxon>Tracheophyta</taxon>
        <taxon>Spermatophyta</taxon>
        <taxon>Magnoliopsida</taxon>
        <taxon>eudicotyledons</taxon>
        <taxon>Gunneridae</taxon>
        <taxon>Pentapetalae</taxon>
        <taxon>rosids</taxon>
        <taxon>malvids</taxon>
        <taxon>Brassicales</taxon>
        <taxon>Brassicaceae</taxon>
        <taxon>Brassiceae</taxon>
        <taxon>Brassica</taxon>
    </lineage>
</organism>
<sequence>MFYAEFTDNQDVSLAVRSTAVVMLDLLPEFEMDSSMLFPGLVELIVPSGMILAYGSLSRPPESYFTSCSWNMYSDVHIWDSFLYLSQ</sequence>
<keyword evidence="2" id="KW-1185">Reference proteome</keyword>
<reference evidence="1 2" key="1">
    <citation type="submission" date="2020-02" db="EMBL/GenBank/DDBJ databases">
        <authorList>
            <person name="Ma Q."/>
            <person name="Huang Y."/>
            <person name="Song X."/>
            <person name="Pei D."/>
        </authorList>
    </citation>
    <scope>NUCLEOTIDE SEQUENCE [LARGE SCALE GENOMIC DNA]</scope>
    <source>
        <strain evidence="1">Sxm20200214</strain>
        <tissue evidence="1">Leaf</tissue>
    </source>
</reference>
<dbReference type="AlphaFoldDB" id="A0A8X7U235"/>
<dbReference type="EMBL" id="JAAMPC010000014">
    <property type="protein sequence ID" value="KAG2261466.1"/>
    <property type="molecule type" value="Genomic_DNA"/>
</dbReference>
<accession>A0A8X7U235</accession>
<gene>
    <name evidence="1" type="ORF">Bca52824_068545</name>
</gene>
<comment type="caution">
    <text evidence="1">The sequence shown here is derived from an EMBL/GenBank/DDBJ whole genome shotgun (WGS) entry which is preliminary data.</text>
</comment>
<dbReference type="Proteomes" id="UP000886595">
    <property type="component" value="Unassembled WGS sequence"/>
</dbReference>
<name>A0A8X7U235_BRACI</name>
<evidence type="ECO:0000313" key="2">
    <source>
        <dbReference type="Proteomes" id="UP000886595"/>
    </source>
</evidence>
<dbReference type="OrthoDB" id="10571036at2759"/>
<proteinExistence type="predicted"/>
<protein>
    <submittedName>
        <fullName evidence="1">Uncharacterized protein</fullName>
    </submittedName>
</protein>
<evidence type="ECO:0000313" key="1">
    <source>
        <dbReference type="EMBL" id="KAG2261466.1"/>
    </source>
</evidence>